<name>N6Z458_9RHOO</name>
<keyword evidence="2" id="KW-1185">Reference proteome</keyword>
<evidence type="ECO:0000313" key="2">
    <source>
        <dbReference type="Proteomes" id="UP000013047"/>
    </source>
</evidence>
<protein>
    <submittedName>
        <fullName evidence="1">Uncharacterized protein</fullName>
    </submittedName>
</protein>
<proteinExistence type="predicted"/>
<feature type="non-terminal residue" evidence="1">
    <location>
        <position position="44"/>
    </location>
</feature>
<accession>N6Z458</accession>
<sequence length="44" mass="4580">MLWLAILLPALPLQVFTRGVREAPPLAILSPRGRVLAASAAASA</sequence>
<dbReference type="AlphaFoldDB" id="N6Z458"/>
<comment type="caution">
    <text evidence="1">The sequence shown here is derived from an EMBL/GenBank/DDBJ whole genome shotgun (WGS) entry which is preliminary data.</text>
</comment>
<gene>
    <name evidence="1" type="ORF">C667_23524</name>
</gene>
<organism evidence="1 2">
    <name type="scientific">Thauera phenylacetica B4P</name>
    <dbReference type="NCBI Taxonomy" id="1234382"/>
    <lineage>
        <taxon>Bacteria</taxon>
        <taxon>Pseudomonadati</taxon>
        <taxon>Pseudomonadota</taxon>
        <taxon>Betaproteobacteria</taxon>
        <taxon>Rhodocyclales</taxon>
        <taxon>Zoogloeaceae</taxon>
        <taxon>Thauera</taxon>
    </lineage>
</organism>
<evidence type="ECO:0000313" key="1">
    <source>
        <dbReference type="EMBL" id="ENO89362.1"/>
    </source>
</evidence>
<dbReference type="Proteomes" id="UP000013047">
    <property type="component" value="Unassembled WGS sequence"/>
</dbReference>
<dbReference type="EMBL" id="AMXF01000474">
    <property type="protein sequence ID" value="ENO89362.1"/>
    <property type="molecule type" value="Genomic_DNA"/>
</dbReference>
<reference evidence="1 2" key="1">
    <citation type="submission" date="2012-09" db="EMBL/GenBank/DDBJ databases">
        <title>Draft Genome Sequences of 6 Strains from Genus Thauera.</title>
        <authorList>
            <person name="Liu B."/>
            <person name="Shapleigh J.P."/>
            <person name="Frostegard A.H."/>
        </authorList>
    </citation>
    <scope>NUCLEOTIDE SEQUENCE [LARGE SCALE GENOMIC DNA]</scope>
    <source>
        <strain evidence="1 2">B4P</strain>
    </source>
</reference>